<dbReference type="EMBL" id="VCIW01000018">
    <property type="protein sequence ID" value="TLS49951.1"/>
    <property type="molecule type" value="Genomic_DNA"/>
</dbReference>
<evidence type="ECO:0000313" key="1">
    <source>
        <dbReference type="EMBL" id="TLS49951.1"/>
    </source>
</evidence>
<comment type="caution">
    <text evidence="1">The sequence shown here is derived from an EMBL/GenBank/DDBJ whole genome shotgun (WGS) entry which is preliminary data.</text>
</comment>
<evidence type="ECO:0008006" key="3">
    <source>
        <dbReference type="Google" id="ProtNLM"/>
    </source>
</evidence>
<organism evidence="1 2">
    <name type="scientific">Paenibacillus antri</name>
    <dbReference type="NCBI Taxonomy" id="2582848"/>
    <lineage>
        <taxon>Bacteria</taxon>
        <taxon>Bacillati</taxon>
        <taxon>Bacillota</taxon>
        <taxon>Bacilli</taxon>
        <taxon>Bacillales</taxon>
        <taxon>Paenibacillaceae</taxon>
        <taxon>Paenibacillus</taxon>
    </lineage>
</organism>
<sequence>MEKYCVCGQTMSIRLRTVIFSNKVKIENVPIYSCGGCERSEVLQDVKQELSSLIRRLGRNPEKQHIRFNESNELAFLLHEATKRERANVPVEQIVKERVNQLLDLMLLAQSLGDEPWSEEIQDRLSQIAKASIPT</sequence>
<dbReference type="AlphaFoldDB" id="A0A5R9G298"/>
<accession>A0A5R9G298</accession>
<dbReference type="RefSeq" id="WP_138196772.1">
    <property type="nucleotide sequence ID" value="NZ_VCIW01000018.1"/>
</dbReference>
<dbReference type="OrthoDB" id="2974439at2"/>
<evidence type="ECO:0000313" key="2">
    <source>
        <dbReference type="Proteomes" id="UP000309676"/>
    </source>
</evidence>
<gene>
    <name evidence="1" type="ORF">FE782_23425</name>
</gene>
<dbReference type="Proteomes" id="UP000309676">
    <property type="component" value="Unassembled WGS sequence"/>
</dbReference>
<reference evidence="1 2" key="1">
    <citation type="submission" date="2019-05" db="EMBL/GenBank/DDBJ databases">
        <authorList>
            <person name="Narsing Rao M.P."/>
            <person name="Li W.J."/>
        </authorList>
    </citation>
    <scope>NUCLEOTIDE SEQUENCE [LARGE SCALE GENOMIC DNA]</scope>
    <source>
        <strain evidence="1 2">SYSU_K30003</strain>
    </source>
</reference>
<keyword evidence="2" id="KW-1185">Reference proteome</keyword>
<protein>
    <recommendedName>
        <fullName evidence="3">YgiT-type zinc finger protein</fullName>
    </recommendedName>
</protein>
<name>A0A5R9G298_9BACL</name>
<proteinExistence type="predicted"/>